<keyword evidence="3" id="KW-1185">Reference proteome</keyword>
<dbReference type="VEuPathDB" id="FungiDB:FPRO_08657"/>
<feature type="compositionally biased region" description="Polar residues" evidence="1">
    <location>
        <begin position="56"/>
        <end position="65"/>
    </location>
</feature>
<name>A0A1L7W3R2_FUSPR</name>
<dbReference type="EMBL" id="FJOF01000011">
    <property type="protein sequence ID" value="CZR47283.1"/>
    <property type="molecule type" value="Genomic_DNA"/>
</dbReference>
<evidence type="ECO:0000313" key="3">
    <source>
        <dbReference type="Proteomes" id="UP000183971"/>
    </source>
</evidence>
<proteinExistence type="predicted"/>
<dbReference type="Proteomes" id="UP000183971">
    <property type="component" value="Unassembled WGS sequence"/>
</dbReference>
<comment type="caution">
    <text evidence="2">The sequence shown here is derived from an EMBL/GenBank/DDBJ whole genome shotgun (WGS) entry which is preliminary data.</text>
</comment>
<reference evidence="3" key="1">
    <citation type="journal article" date="2016" name="Genome Biol. Evol.">
        <title>Comparative 'omics' of the Fusarium fujikuroi species complex highlights differences in genetic potential and metabolite synthesis.</title>
        <authorList>
            <person name="Niehaus E.-M."/>
            <person name="Muensterkoetter M."/>
            <person name="Proctor R.H."/>
            <person name="Brown D.W."/>
            <person name="Sharon A."/>
            <person name="Idan Y."/>
            <person name="Oren-Young L."/>
            <person name="Sieber C.M."/>
            <person name="Novak O."/>
            <person name="Pencik A."/>
            <person name="Tarkowska D."/>
            <person name="Hromadova K."/>
            <person name="Freeman S."/>
            <person name="Maymon M."/>
            <person name="Elazar M."/>
            <person name="Youssef S.A."/>
            <person name="El-Shabrawy E.S.M."/>
            <person name="Shalaby A.B.A."/>
            <person name="Houterman P."/>
            <person name="Brock N.L."/>
            <person name="Burkhardt I."/>
            <person name="Tsavkelova E.A."/>
            <person name="Dickschat J.S."/>
            <person name="Galuszka P."/>
            <person name="Gueldener U."/>
            <person name="Tudzynski B."/>
        </authorList>
    </citation>
    <scope>NUCLEOTIDE SEQUENCE [LARGE SCALE GENOMIC DNA]</scope>
    <source>
        <strain evidence="3">ET1</strain>
    </source>
</reference>
<protein>
    <submittedName>
        <fullName evidence="2">Uncharacterized protein</fullName>
    </submittedName>
</protein>
<dbReference type="GeneID" id="42053533"/>
<evidence type="ECO:0000313" key="2">
    <source>
        <dbReference type="EMBL" id="CZR47283.1"/>
    </source>
</evidence>
<evidence type="ECO:0000256" key="1">
    <source>
        <dbReference type="SAM" id="MobiDB-lite"/>
    </source>
</evidence>
<feature type="region of interest" description="Disordered" evidence="1">
    <location>
        <begin position="1"/>
        <end position="254"/>
    </location>
</feature>
<feature type="compositionally biased region" description="Low complexity" evidence="1">
    <location>
        <begin position="99"/>
        <end position="108"/>
    </location>
</feature>
<dbReference type="RefSeq" id="XP_031087817.1">
    <property type="nucleotide sequence ID" value="XM_031222350.1"/>
</dbReference>
<feature type="compositionally biased region" description="Polar residues" evidence="1">
    <location>
        <begin position="173"/>
        <end position="185"/>
    </location>
</feature>
<accession>A0A1L7W3R2</accession>
<organism evidence="2 3">
    <name type="scientific">Fusarium proliferatum (strain ET1)</name>
    <name type="common">Orchid endophyte fungus</name>
    <dbReference type="NCBI Taxonomy" id="1227346"/>
    <lineage>
        <taxon>Eukaryota</taxon>
        <taxon>Fungi</taxon>
        <taxon>Dikarya</taxon>
        <taxon>Ascomycota</taxon>
        <taxon>Pezizomycotina</taxon>
        <taxon>Sordariomycetes</taxon>
        <taxon>Hypocreomycetidae</taxon>
        <taxon>Hypocreales</taxon>
        <taxon>Nectriaceae</taxon>
        <taxon>Fusarium</taxon>
        <taxon>Fusarium fujikuroi species complex</taxon>
    </lineage>
</organism>
<sequence>MGSSRLDTYSRFSSLNRTNPSSQNPYEENDRESLSEPFSPTGLLGEKYDLLKQQMEARSQMTKPNDSPFKRGLLGSLAESEGRGCRASYDTNRAPRGLSRSASTASSSNRCGPRRTPNVSSVRTDSIYCAQSGVTPPPLLDISPTLPQRRASQRDRNSQSFRSPTGWPLLSLPETSNTQWSSPHLSSLGRSHSVAVRSSSGSWGPSGSGSSSHTTPVSSTPSRRVSTATAPARAETWYQGDQAEPKRRGTLRRC</sequence>
<dbReference type="AlphaFoldDB" id="A0A1L7W3R2"/>
<feature type="compositionally biased region" description="Polar residues" evidence="1">
    <location>
        <begin position="1"/>
        <end position="26"/>
    </location>
</feature>
<feature type="compositionally biased region" description="Low complexity" evidence="1">
    <location>
        <begin position="189"/>
        <end position="227"/>
    </location>
</feature>
<gene>
    <name evidence="2" type="ORF">FPRO_08657</name>
</gene>